<keyword evidence="4" id="KW-0548">Nucleotidyltransferase</keyword>
<dbReference type="PANTHER" id="PTHR45641:SF19">
    <property type="entry name" value="NEPHROCYSTIN-3"/>
    <property type="match status" value="1"/>
</dbReference>
<evidence type="ECO:0000256" key="5">
    <source>
        <dbReference type="ARBA" id="ARBA00022737"/>
    </source>
</evidence>
<comment type="caution">
    <text evidence="11">The sequence shown here is derived from an EMBL/GenBank/DDBJ whole genome shotgun (WGS) entry which is preliminary data.</text>
</comment>
<evidence type="ECO:0000256" key="8">
    <source>
        <dbReference type="PROSITE-ProRule" id="PRU00339"/>
    </source>
</evidence>
<dbReference type="PROSITE" id="PS50293">
    <property type="entry name" value="TPR_REGION"/>
    <property type="match status" value="1"/>
</dbReference>
<keyword evidence="9" id="KW-0521">NADP</keyword>
<gene>
    <name evidence="11" type="ORF">BJG266_LOCUS24647</name>
    <name evidence="12" type="ORF">QVE165_LOCUS27037</name>
</gene>
<dbReference type="Pfam" id="PF13424">
    <property type="entry name" value="TPR_12"/>
    <property type="match status" value="1"/>
</dbReference>
<dbReference type="InterPro" id="IPR000768">
    <property type="entry name" value="ART"/>
</dbReference>
<comment type="similarity">
    <text evidence="1 9">Belongs to the Arg-specific ADP-ribosyltransferase family.</text>
</comment>
<keyword evidence="2 9" id="KW-0328">Glycosyltransferase</keyword>
<evidence type="ECO:0000313" key="11">
    <source>
        <dbReference type="EMBL" id="CAF1161176.1"/>
    </source>
</evidence>
<evidence type="ECO:0000313" key="13">
    <source>
        <dbReference type="Proteomes" id="UP000663832"/>
    </source>
</evidence>
<dbReference type="PROSITE" id="PS51996">
    <property type="entry name" value="TR_MART"/>
    <property type="match status" value="1"/>
</dbReference>
<comment type="catalytic activity">
    <reaction evidence="7 9">
        <text>L-arginyl-[protein] + NAD(+) = N(omega)-(ADP-D-ribosyl)-L-arginyl-[protein] + nicotinamide + H(+)</text>
        <dbReference type="Rhea" id="RHEA:19149"/>
        <dbReference type="Rhea" id="RHEA-COMP:10532"/>
        <dbReference type="Rhea" id="RHEA-COMP:15087"/>
        <dbReference type="ChEBI" id="CHEBI:15378"/>
        <dbReference type="ChEBI" id="CHEBI:17154"/>
        <dbReference type="ChEBI" id="CHEBI:29965"/>
        <dbReference type="ChEBI" id="CHEBI:57540"/>
        <dbReference type="ChEBI" id="CHEBI:142554"/>
        <dbReference type="EC" id="2.4.2.31"/>
    </reaction>
</comment>
<dbReference type="PROSITE" id="PS50005">
    <property type="entry name" value="TPR"/>
    <property type="match status" value="3"/>
</dbReference>
<reference evidence="11" key="1">
    <citation type="submission" date="2021-02" db="EMBL/GenBank/DDBJ databases">
        <authorList>
            <person name="Nowell W R."/>
        </authorList>
    </citation>
    <scope>NUCLEOTIDE SEQUENCE</scope>
</reference>
<evidence type="ECO:0000313" key="14">
    <source>
        <dbReference type="Proteomes" id="UP000663877"/>
    </source>
</evidence>
<accession>A0A814TFH0</accession>
<keyword evidence="9" id="KW-0520">NAD</keyword>
<feature type="transmembrane region" description="Helical" evidence="10">
    <location>
        <begin position="923"/>
        <end position="942"/>
    </location>
</feature>
<dbReference type="EC" id="2.4.2.31" evidence="9"/>
<protein>
    <recommendedName>
        <fullName evidence="9">NAD(P)(+)--arginine ADP-ribosyltransferase</fullName>
        <ecNumber evidence="9">2.4.2.31</ecNumber>
    </recommendedName>
    <alternativeName>
        <fullName evidence="9">Mono(ADP-ribosyl)transferase</fullName>
    </alternativeName>
</protein>
<evidence type="ECO:0000256" key="3">
    <source>
        <dbReference type="ARBA" id="ARBA00022679"/>
    </source>
</evidence>
<dbReference type="Proteomes" id="UP000663832">
    <property type="component" value="Unassembled WGS sequence"/>
</dbReference>
<dbReference type="GO" id="GO:0016779">
    <property type="term" value="F:nucleotidyltransferase activity"/>
    <property type="evidence" value="ECO:0007669"/>
    <property type="project" value="UniProtKB-KW"/>
</dbReference>
<evidence type="ECO:0000256" key="4">
    <source>
        <dbReference type="ARBA" id="ARBA00022695"/>
    </source>
</evidence>
<dbReference type="AlphaFoldDB" id="A0A814TFH0"/>
<dbReference type="InterPro" id="IPR019734">
    <property type="entry name" value="TPR_rpt"/>
</dbReference>
<proteinExistence type="inferred from homology"/>
<evidence type="ECO:0000256" key="10">
    <source>
        <dbReference type="SAM" id="Phobius"/>
    </source>
</evidence>
<dbReference type="PANTHER" id="PTHR45641">
    <property type="entry name" value="TETRATRICOPEPTIDE REPEAT PROTEIN (AFU_ORTHOLOGUE AFUA_6G03870)"/>
    <property type="match status" value="1"/>
</dbReference>
<dbReference type="InterPro" id="IPR011990">
    <property type="entry name" value="TPR-like_helical_dom_sf"/>
</dbReference>
<dbReference type="SUPFAM" id="SSF48452">
    <property type="entry name" value="TPR-like"/>
    <property type="match status" value="4"/>
</dbReference>
<dbReference type="OrthoDB" id="423533at2759"/>
<dbReference type="Gene3D" id="3.90.176.10">
    <property type="entry name" value="Toxin ADP-ribosyltransferase, Chain A, domain 1"/>
    <property type="match status" value="1"/>
</dbReference>
<sequence>MAASSEQTKTRPIDNLQLQEVFDIVKSTENHDIGLIWFDECVDDELKQTIEQLNGHVIICVNKDIFLDSIDRIQNETMIVIIAGKLAVDVLSIIHDNPNIDSIYLFCINKIQYLTLRNSYSKIVGIYTEYDPLLDSIKNKIKSLIQQLVTFSLFRQTEKSIRDLSRESGSFLWHQLAKEYLMNMSTSKTEAAKQEMLDLCRVYYQSNQSYLKKIDEFEQTYQPTDALKWYTKDTFLFRLLNKSLRCEDIELLYSFRYYLVDLCTCLRTEYDSLKDDLPSVVITLYRGQTLTDHEINKLKANVNQLIATNGFLSTSWSPDVARVFSTNVLYEINIDLSQDSTEIIRFANISQYSDMPSEREVLIELGASFKILNVQDEGDLCRVQMVSITKDQQIKCEFMDEMVNQISTLAWTEYYFGNLMIKIGQPTKALHYFENLIRRTTNNHRQQYIALTGLAHANVCVADYDSALNHMLTAYKLCSQTEEHVDSGDLAQILYSLAYMYSKRGDNDLAYEYYTRSTQTLPDQQKNQARNLIGMADVSCRQEKYDEALAFYELALDIETNLYPRASPYIASDLYHIARCHYHTGDYVSALDYLKQALEIQEQILPNTHVDIGYTKIYLGKTYRKLHNYEIAEEYCTEAFLIIEKLSPYDTGQLADLHFEIGICNAEKSDYHSSVSRYNQALILYEKHFSPRSEELAHVYSFMASAYHHSQQYDLEIEQCQKALMIYQQFQSIDTAKIIPLLWKLAIVYEQKQDEHLIIRTCQQLCSLYEEDTSVDLNQQTLLFRTIGSYYYKLGNYQSAVEYFQKALFTQEQSQEIQTAELHNNLGCCLTKLGQYKIAMEHCSHAKNLLKKHIETNCEHYGNVLNSVARIHYETMNYDQAYDYCSRSLRCFTHNDHPAIMENYDIVTNILAKKAHEQKRKKYLFIKMSIAAAFGLLMFQVLKRWFRK</sequence>
<evidence type="ECO:0000256" key="2">
    <source>
        <dbReference type="ARBA" id="ARBA00022676"/>
    </source>
</evidence>
<organism evidence="11 14">
    <name type="scientific">Adineta steineri</name>
    <dbReference type="NCBI Taxonomy" id="433720"/>
    <lineage>
        <taxon>Eukaryota</taxon>
        <taxon>Metazoa</taxon>
        <taxon>Spiralia</taxon>
        <taxon>Gnathifera</taxon>
        <taxon>Rotifera</taxon>
        <taxon>Eurotatoria</taxon>
        <taxon>Bdelloidea</taxon>
        <taxon>Adinetida</taxon>
        <taxon>Adinetidae</taxon>
        <taxon>Adineta</taxon>
    </lineage>
</organism>
<dbReference type="Proteomes" id="UP000663877">
    <property type="component" value="Unassembled WGS sequence"/>
</dbReference>
<feature type="repeat" description="TPR" evidence="8">
    <location>
        <begin position="571"/>
        <end position="604"/>
    </location>
</feature>
<dbReference type="GO" id="GO:0106274">
    <property type="term" value="F:NAD+-protein-arginine ADP-ribosyltransferase activity"/>
    <property type="evidence" value="ECO:0007669"/>
    <property type="project" value="UniProtKB-EC"/>
</dbReference>
<dbReference type="SUPFAM" id="SSF56399">
    <property type="entry name" value="ADP-ribosylation"/>
    <property type="match status" value="1"/>
</dbReference>
<keyword evidence="10" id="KW-0472">Membrane</keyword>
<evidence type="ECO:0000256" key="7">
    <source>
        <dbReference type="ARBA" id="ARBA00047597"/>
    </source>
</evidence>
<evidence type="ECO:0000256" key="6">
    <source>
        <dbReference type="ARBA" id="ARBA00022803"/>
    </source>
</evidence>
<evidence type="ECO:0000256" key="9">
    <source>
        <dbReference type="RuleBase" id="RU361228"/>
    </source>
</evidence>
<name>A0A814TFH0_9BILA</name>
<keyword evidence="6 8" id="KW-0802">TPR repeat</keyword>
<evidence type="ECO:0000256" key="1">
    <source>
        <dbReference type="ARBA" id="ARBA00009558"/>
    </source>
</evidence>
<dbReference type="Pfam" id="PF01129">
    <property type="entry name" value="ART"/>
    <property type="match status" value="1"/>
</dbReference>
<dbReference type="Gene3D" id="1.25.40.10">
    <property type="entry name" value="Tetratricopeptide repeat domain"/>
    <property type="match status" value="4"/>
</dbReference>
<dbReference type="Pfam" id="PF13181">
    <property type="entry name" value="TPR_8"/>
    <property type="match status" value="1"/>
</dbReference>
<evidence type="ECO:0000313" key="12">
    <source>
        <dbReference type="EMBL" id="CAF1223553.1"/>
    </source>
</evidence>
<keyword evidence="13" id="KW-1185">Reference proteome</keyword>
<feature type="repeat" description="TPR" evidence="8">
    <location>
        <begin position="781"/>
        <end position="814"/>
    </location>
</feature>
<dbReference type="SMART" id="SM00028">
    <property type="entry name" value="TPR"/>
    <property type="match status" value="11"/>
</dbReference>
<keyword evidence="10" id="KW-1133">Transmembrane helix</keyword>
<dbReference type="EMBL" id="CAJNOM010000203">
    <property type="protein sequence ID" value="CAF1223553.1"/>
    <property type="molecule type" value="Genomic_DNA"/>
</dbReference>
<dbReference type="Pfam" id="PF13176">
    <property type="entry name" value="TPR_7"/>
    <property type="match status" value="1"/>
</dbReference>
<dbReference type="EMBL" id="CAJNOI010000178">
    <property type="protein sequence ID" value="CAF1161176.1"/>
    <property type="molecule type" value="Genomic_DNA"/>
</dbReference>
<keyword evidence="5" id="KW-0677">Repeat</keyword>
<keyword evidence="3 9" id="KW-0808">Transferase</keyword>
<feature type="repeat" description="TPR" evidence="8">
    <location>
        <begin position="491"/>
        <end position="524"/>
    </location>
</feature>
<keyword evidence="10" id="KW-0812">Transmembrane</keyword>